<dbReference type="STRING" id="360411.AC812_15255"/>
<keyword evidence="3" id="KW-0560">Oxidoreductase</keyword>
<dbReference type="Pfam" id="PF03450">
    <property type="entry name" value="CO_deh_flav_C"/>
    <property type="match status" value="1"/>
</dbReference>
<dbReference type="InterPro" id="IPR005107">
    <property type="entry name" value="CO_DH_flav_C"/>
</dbReference>
<comment type="caution">
    <text evidence="5">The sequence shown here is derived from an EMBL/GenBank/DDBJ whole genome shotgun (WGS) entry which is preliminary data.</text>
</comment>
<dbReference type="GO" id="GO:0016491">
    <property type="term" value="F:oxidoreductase activity"/>
    <property type="evidence" value="ECO:0007669"/>
    <property type="project" value="UniProtKB-KW"/>
</dbReference>
<protein>
    <recommendedName>
        <fullName evidence="4">FAD-binding PCMH-type domain-containing protein</fullName>
    </recommendedName>
</protein>
<evidence type="ECO:0000259" key="4">
    <source>
        <dbReference type="PROSITE" id="PS51387"/>
    </source>
</evidence>
<dbReference type="AlphaFoldDB" id="A0A0N8GLQ3"/>
<keyword evidence="6" id="KW-1185">Reference proteome</keyword>
<organism evidence="5 6">
    <name type="scientific">Bellilinea caldifistulae</name>
    <dbReference type="NCBI Taxonomy" id="360411"/>
    <lineage>
        <taxon>Bacteria</taxon>
        <taxon>Bacillati</taxon>
        <taxon>Chloroflexota</taxon>
        <taxon>Anaerolineae</taxon>
        <taxon>Anaerolineales</taxon>
        <taxon>Anaerolineaceae</taxon>
        <taxon>Bellilinea</taxon>
    </lineage>
</organism>
<dbReference type="OrthoDB" id="9789842at2"/>
<dbReference type="EMBL" id="LGHJ01000021">
    <property type="protein sequence ID" value="KPL73138.1"/>
    <property type="molecule type" value="Genomic_DNA"/>
</dbReference>
<dbReference type="PANTHER" id="PTHR42659">
    <property type="entry name" value="XANTHINE DEHYDROGENASE SUBUNIT C-RELATED"/>
    <property type="match status" value="1"/>
</dbReference>
<dbReference type="SUPFAM" id="SSF56176">
    <property type="entry name" value="FAD-binding/transporter-associated domain-like"/>
    <property type="match status" value="1"/>
</dbReference>
<dbReference type="SMART" id="SM01092">
    <property type="entry name" value="CO_deh_flav_C"/>
    <property type="match status" value="1"/>
</dbReference>
<dbReference type="InterPro" id="IPR036683">
    <property type="entry name" value="CO_DH_flav_C_dom_sf"/>
</dbReference>
<dbReference type="PANTHER" id="PTHR42659:SF2">
    <property type="entry name" value="XANTHINE DEHYDROGENASE SUBUNIT C-RELATED"/>
    <property type="match status" value="1"/>
</dbReference>
<dbReference type="SUPFAM" id="SSF55447">
    <property type="entry name" value="CO dehydrogenase flavoprotein C-terminal domain-like"/>
    <property type="match status" value="1"/>
</dbReference>
<evidence type="ECO:0000256" key="1">
    <source>
        <dbReference type="ARBA" id="ARBA00022630"/>
    </source>
</evidence>
<sequence>MNIWQKYVIPRSIEEAIHYLTSAPGSARPIGGGTDLLLEIQQGHHPPVHTLVDVTRIPDLLRLQEIGERLFIGAAVPVKVITESPLVRHHALAVAEACGLIGGPQVRNTATLGGNVAHALPAADGMISLFALDAQVEIAGATGRRLQPIHTLFKGPGQSTLDLNSEIIVGFYLPLRKSGQSSAFSRVMRPQGVALPILNMAVWMEREEQVIRDIHIAIGPSGPVPFRATQVEKELIGKSPDSFALKRAKEAIHQSIQFRSSAMRASAAYRHHLSEVLLEEVIGKAWQRAFELEVA</sequence>
<dbReference type="InterPro" id="IPR016167">
    <property type="entry name" value="FAD-bd_PCMH_sub1"/>
</dbReference>
<evidence type="ECO:0000313" key="5">
    <source>
        <dbReference type="EMBL" id="KPL73138.1"/>
    </source>
</evidence>
<dbReference type="InterPro" id="IPR051312">
    <property type="entry name" value="Diverse_Substr_Oxidored"/>
</dbReference>
<name>A0A0N8GLQ3_9CHLR</name>
<accession>A0A0N8GLQ3</accession>
<dbReference type="GO" id="GO:0071949">
    <property type="term" value="F:FAD binding"/>
    <property type="evidence" value="ECO:0007669"/>
    <property type="project" value="InterPro"/>
</dbReference>
<dbReference type="Pfam" id="PF00941">
    <property type="entry name" value="FAD_binding_5"/>
    <property type="match status" value="1"/>
</dbReference>
<dbReference type="Proteomes" id="UP000050514">
    <property type="component" value="Unassembled WGS sequence"/>
</dbReference>
<dbReference type="PROSITE" id="PS51387">
    <property type="entry name" value="FAD_PCMH"/>
    <property type="match status" value="1"/>
</dbReference>
<evidence type="ECO:0000313" key="6">
    <source>
        <dbReference type="Proteomes" id="UP000050514"/>
    </source>
</evidence>
<dbReference type="InterPro" id="IPR036318">
    <property type="entry name" value="FAD-bd_PCMH-like_sf"/>
</dbReference>
<keyword evidence="1" id="KW-0285">Flavoprotein</keyword>
<dbReference type="RefSeq" id="WP_061917133.1">
    <property type="nucleotide sequence ID" value="NZ_DF967971.1"/>
</dbReference>
<dbReference type="InterPro" id="IPR016166">
    <property type="entry name" value="FAD-bd_PCMH"/>
</dbReference>
<reference evidence="5 6" key="1">
    <citation type="submission" date="2015-07" db="EMBL/GenBank/DDBJ databases">
        <title>Draft genome of Bellilinea caldifistulae DSM 17877.</title>
        <authorList>
            <person name="Hemp J."/>
            <person name="Ward L.M."/>
            <person name="Pace L.A."/>
            <person name="Fischer W.W."/>
        </authorList>
    </citation>
    <scope>NUCLEOTIDE SEQUENCE [LARGE SCALE GENOMIC DNA]</scope>
    <source>
        <strain evidence="5 6">GOMI-1</strain>
    </source>
</reference>
<feature type="domain" description="FAD-binding PCMH-type" evidence="4">
    <location>
        <begin position="1"/>
        <end position="178"/>
    </location>
</feature>
<gene>
    <name evidence="5" type="ORF">AC812_15255</name>
</gene>
<evidence type="ECO:0000256" key="2">
    <source>
        <dbReference type="ARBA" id="ARBA00022827"/>
    </source>
</evidence>
<dbReference type="Gene3D" id="3.30.43.10">
    <property type="entry name" value="Uridine Diphospho-n-acetylenolpyruvylglucosamine Reductase, domain 2"/>
    <property type="match status" value="1"/>
</dbReference>
<dbReference type="InterPro" id="IPR002346">
    <property type="entry name" value="Mopterin_DH_FAD-bd"/>
</dbReference>
<dbReference type="InterPro" id="IPR016169">
    <property type="entry name" value="FAD-bd_PCMH_sub2"/>
</dbReference>
<evidence type="ECO:0000256" key="3">
    <source>
        <dbReference type="ARBA" id="ARBA00023002"/>
    </source>
</evidence>
<dbReference type="Gene3D" id="3.30.465.10">
    <property type="match status" value="1"/>
</dbReference>
<keyword evidence="2" id="KW-0274">FAD</keyword>
<dbReference type="Gene3D" id="3.30.390.50">
    <property type="entry name" value="CO dehydrogenase flavoprotein, C-terminal domain"/>
    <property type="match status" value="1"/>
</dbReference>
<proteinExistence type="predicted"/>